<evidence type="ECO:0008006" key="3">
    <source>
        <dbReference type="Google" id="ProtNLM"/>
    </source>
</evidence>
<dbReference type="Gene3D" id="2.70.98.10">
    <property type="match status" value="1"/>
</dbReference>
<dbReference type="GO" id="GO:0006006">
    <property type="term" value="P:glucose metabolic process"/>
    <property type="evidence" value="ECO:0007669"/>
    <property type="project" value="TreeGrafter"/>
</dbReference>
<dbReference type="GO" id="GO:0004034">
    <property type="term" value="F:aldose 1-epimerase activity"/>
    <property type="evidence" value="ECO:0007669"/>
    <property type="project" value="TreeGrafter"/>
</dbReference>
<proteinExistence type="predicted"/>
<dbReference type="AlphaFoldDB" id="A0A1D2JP32"/>
<accession>A0A1D2JP32</accession>
<reference evidence="1 2" key="1">
    <citation type="submission" date="2016-06" db="EMBL/GenBank/DDBJ databases">
        <authorList>
            <person name="Kjaerup R.B."/>
            <person name="Dalgaard T.S."/>
            <person name="Juul-Madsen H.R."/>
        </authorList>
    </citation>
    <scope>NUCLEOTIDE SEQUENCE [LARGE SCALE GENOMIC DNA]</scope>
    <source>
        <strain evidence="1 2">Pb300</strain>
    </source>
</reference>
<dbReference type="Proteomes" id="UP000242814">
    <property type="component" value="Unassembled WGS sequence"/>
</dbReference>
<dbReference type="PANTHER" id="PTHR10091">
    <property type="entry name" value="ALDOSE-1-EPIMERASE"/>
    <property type="match status" value="1"/>
</dbReference>
<dbReference type="GO" id="GO:0030246">
    <property type="term" value="F:carbohydrate binding"/>
    <property type="evidence" value="ECO:0007669"/>
    <property type="project" value="InterPro"/>
</dbReference>
<comment type="caution">
    <text evidence="1">The sequence shown here is derived from an EMBL/GenBank/DDBJ whole genome shotgun (WGS) entry which is preliminary data.</text>
</comment>
<evidence type="ECO:0000313" key="2">
    <source>
        <dbReference type="Proteomes" id="UP000242814"/>
    </source>
</evidence>
<protein>
    <recommendedName>
        <fullName evidence="3">Aldose 1-epimerase</fullName>
    </recommendedName>
</protein>
<dbReference type="VEuPathDB" id="FungiDB:PABG_02348"/>
<sequence>MTHETFVVKPCLSRLSRLRQHFLEPHFCSVLYPFFLHHLSLNCHNVYSFNFFACARVPVFLDCFGVREVPRYSSVGPDDPKQYKIDTNTNHTYFGCIVGRYANRIKNGSFELEGVKYNISKNENNDSQTLHRGKIGYDQRPWTVVNHTKTSATLSLLDTGFEGFPGDVITYATYSVSSSRTDGNRKGETILTAKTVSLALTKKTPIMFSNHIYWNLNGFKKSDVLEDTTLHLPLSKRFIAIDSSSIPTGELADVATTFDGALDFTKPKLIGKAIFSAKNCGANCTGYDNAFIIDRPNNETDWTSTFEKMDVSLSMESSTTGISMQNGTIPVKKSQVQRNQKGGGGVDVIDKYGCVVIETECWIDGISNPKWNQDQYQIYSPDTGPAVNWVRFTFGNI</sequence>
<dbReference type="EMBL" id="LZYO01000010">
    <property type="protein sequence ID" value="ODH44976.1"/>
    <property type="molecule type" value="Genomic_DNA"/>
</dbReference>
<dbReference type="InterPro" id="IPR011013">
    <property type="entry name" value="Gal_mutarotase_sf_dom"/>
</dbReference>
<organism evidence="1 2">
    <name type="scientific">Paracoccidioides brasiliensis</name>
    <dbReference type="NCBI Taxonomy" id="121759"/>
    <lineage>
        <taxon>Eukaryota</taxon>
        <taxon>Fungi</taxon>
        <taxon>Dikarya</taxon>
        <taxon>Ascomycota</taxon>
        <taxon>Pezizomycotina</taxon>
        <taxon>Eurotiomycetes</taxon>
        <taxon>Eurotiomycetidae</taxon>
        <taxon>Onygenales</taxon>
        <taxon>Ajellomycetaceae</taxon>
        <taxon>Paracoccidioides</taxon>
    </lineage>
</organism>
<name>A0A1D2JP32_PARBR</name>
<gene>
    <name evidence="1" type="ORF">ACO22_00527</name>
</gene>
<dbReference type="GO" id="GO:0033499">
    <property type="term" value="P:galactose catabolic process via UDP-galactose, Leloir pathway"/>
    <property type="evidence" value="ECO:0007669"/>
    <property type="project" value="TreeGrafter"/>
</dbReference>
<evidence type="ECO:0000313" key="1">
    <source>
        <dbReference type="EMBL" id="ODH44976.1"/>
    </source>
</evidence>
<dbReference type="Pfam" id="PF01263">
    <property type="entry name" value="Aldose_epim"/>
    <property type="match status" value="1"/>
</dbReference>
<dbReference type="VEuPathDB" id="FungiDB:PADG_00793"/>
<dbReference type="InterPro" id="IPR008183">
    <property type="entry name" value="Aldose_1/G6P_1-epimerase"/>
</dbReference>
<dbReference type="InterPro" id="IPR014718">
    <property type="entry name" value="GH-type_carb-bd"/>
</dbReference>
<dbReference type="SUPFAM" id="SSF74650">
    <property type="entry name" value="Galactose mutarotase-like"/>
    <property type="match status" value="1"/>
</dbReference>
<dbReference type="PANTHER" id="PTHR10091:SF6">
    <property type="entry name" value="1-EPIMERASE, PUTATIVE (AFU_ORTHOLOGUE AFUA_3G13240)-RELATED"/>
    <property type="match status" value="1"/>
</dbReference>